<organism evidence="1 2">
    <name type="scientific">Lysinibacillus xylanilyticus</name>
    <dbReference type="NCBI Taxonomy" id="582475"/>
    <lineage>
        <taxon>Bacteria</taxon>
        <taxon>Bacillati</taxon>
        <taxon>Bacillota</taxon>
        <taxon>Bacilli</taxon>
        <taxon>Bacillales</taxon>
        <taxon>Bacillaceae</taxon>
        <taxon>Lysinibacillus</taxon>
    </lineage>
</organism>
<evidence type="ECO:0000313" key="1">
    <source>
        <dbReference type="EMBL" id="KMY32542.1"/>
    </source>
</evidence>
<dbReference type="Proteomes" id="UP000037326">
    <property type="component" value="Unassembled WGS sequence"/>
</dbReference>
<proteinExistence type="predicted"/>
<gene>
    <name evidence="1" type="ORF">ACZ11_10505</name>
</gene>
<comment type="caution">
    <text evidence="1">The sequence shown here is derived from an EMBL/GenBank/DDBJ whole genome shotgun (WGS) entry which is preliminary data.</text>
</comment>
<reference evidence="2" key="1">
    <citation type="submission" date="2015-07" db="EMBL/GenBank/DDBJ databases">
        <authorList>
            <consortium name="Consortium for Microbial Forensics and Genomics (microFORGE)"/>
            <person name="Knight B.M."/>
            <person name="Roberts D.P."/>
            <person name="Lin D."/>
            <person name="Hari K."/>
            <person name="Fletcher J."/>
            <person name="Melcher U."/>
            <person name="Blagden T."/>
            <person name="Winegar R.A."/>
        </authorList>
    </citation>
    <scope>NUCLEOTIDE SEQUENCE [LARGE SCALE GENOMIC DNA]</scope>
    <source>
        <strain evidence="2">DSM 23493</strain>
    </source>
</reference>
<dbReference type="EMBL" id="LFXJ01000005">
    <property type="protein sequence ID" value="KMY32542.1"/>
    <property type="molecule type" value="Genomic_DNA"/>
</dbReference>
<dbReference type="GeneID" id="96598676"/>
<sequence length="149" mass="17202">MNSNYKCFIDIRFSGGDIQFDVSSDTQLFSFKSGIGFVAIPHFFSTLSSLYKGEISEAKLDCHGNFDYYIFSIDGTNLVIEHISHYPDGKFKYQFKLKEYIEAIDTEFQKYLQQLEKEGILPLKTQEFAHPLGDDVLNAFYDFSSLLNR</sequence>
<dbReference type="RefSeq" id="WP_049665882.1">
    <property type="nucleotide sequence ID" value="NZ_LFXJ01000005.1"/>
</dbReference>
<dbReference type="AlphaFoldDB" id="A0A0K9FE75"/>
<dbReference type="PATRIC" id="fig|582475.4.peg.1692"/>
<protein>
    <submittedName>
        <fullName evidence="1">Uncharacterized protein</fullName>
    </submittedName>
</protein>
<accession>A0A0K9FE75</accession>
<name>A0A0K9FE75_9BACI</name>
<dbReference type="OrthoDB" id="2451723at2"/>
<evidence type="ECO:0000313" key="2">
    <source>
        <dbReference type="Proteomes" id="UP000037326"/>
    </source>
</evidence>